<dbReference type="Gene3D" id="1.10.10.10">
    <property type="entry name" value="Winged helix-like DNA-binding domain superfamily/Winged helix DNA-binding domain"/>
    <property type="match status" value="1"/>
</dbReference>
<dbReference type="InterPro" id="IPR016032">
    <property type="entry name" value="Sig_transdc_resp-reg_C-effctor"/>
</dbReference>
<sequence length="185" mass="21173">MGSGGNFHELAFEHALVGLVVTESRIIRACNPRFAEMFGYGRDELVDQSFMVLYPSQEEFVRIRDVGVEPLKKNNRYSDERIMARKDGSLFWCRVRGHSLTRDDDPLRRAVWSFADLSEMRVVMDLTMRERQIVMHLGEGRTSKEIARTLSISPRTVEAYRAKLLKKCGAANVAELLSHLSSMPH</sequence>
<dbReference type="SMART" id="SM00421">
    <property type="entry name" value="HTH_LUXR"/>
    <property type="match status" value="1"/>
</dbReference>
<feature type="domain" description="PAC" evidence="6">
    <location>
        <begin position="77"/>
        <end position="129"/>
    </location>
</feature>
<proteinExistence type="predicted"/>
<dbReference type="Gene3D" id="3.30.450.20">
    <property type="entry name" value="PAS domain"/>
    <property type="match status" value="1"/>
</dbReference>
<dbReference type="PANTHER" id="PTHR44688">
    <property type="entry name" value="DNA-BINDING TRANSCRIPTIONAL ACTIVATOR DEVR_DOSR"/>
    <property type="match status" value="1"/>
</dbReference>
<feature type="domain" description="HTH luxR-type" evidence="4">
    <location>
        <begin position="119"/>
        <end position="184"/>
    </location>
</feature>
<reference evidence="8" key="1">
    <citation type="submission" date="2016-10" db="EMBL/GenBank/DDBJ databases">
        <authorList>
            <person name="Varghese N."/>
            <person name="Submissions S."/>
        </authorList>
    </citation>
    <scope>NUCLEOTIDE SEQUENCE [LARGE SCALE GENOMIC DNA]</scope>
    <source>
        <strain evidence="8">DSM 21857</strain>
    </source>
</reference>
<dbReference type="CDD" id="cd00130">
    <property type="entry name" value="PAS"/>
    <property type="match status" value="1"/>
</dbReference>
<evidence type="ECO:0000256" key="3">
    <source>
        <dbReference type="ARBA" id="ARBA00023163"/>
    </source>
</evidence>
<dbReference type="PROSITE" id="PS50112">
    <property type="entry name" value="PAS"/>
    <property type="match status" value="1"/>
</dbReference>
<keyword evidence="1" id="KW-0805">Transcription regulation</keyword>
<keyword evidence="2" id="KW-0238">DNA-binding</keyword>
<dbReference type="OrthoDB" id="9782655at2"/>
<dbReference type="RefSeq" id="WP_091522644.1">
    <property type="nucleotide sequence ID" value="NZ_FORF01000013.1"/>
</dbReference>
<feature type="domain" description="PAS" evidence="5">
    <location>
        <begin position="31"/>
        <end position="62"/>
    </location>
</feature>
<dbReference type="GO" id="GO:0003677">
    <property type="term" value="F:DNA binding"/>
    <property type="evidence" value="ECO:0007669"/>
    <property type="project" value="UniProtKB-KW"/>
</dbReference>
<keyword evidence="8" id="KW-1185">Reference proteome</keyword>
<evidence type="ECO:0000313" key="7">
    <source>
        <dbReference type="EMBL" id="SFJ24300.1"/>
    </source>
</evidence>
<dbReference type="SUPFAM" id="SSF55785">
    <property type="entry name" value="PYP-like sensor domain (PAS domain)"/>
    <property type="match status" value="1"/>
</dbReference>
<dbReference type="NCBIfam" id="TIGR00229">
    <property type="entry name" value="sensory_box"/>
    <property type="match status" value="1"/>
</dbReference>
<dbReference type="PROSITE" id="PS50113">
    <property type="entry name" value="PAC"/>
    <property type="match status" value="1"/>
</dbReference>
<dbReference type="AlphaFoldDB" id="A0A1I3PSD9"/>
<dbReference type="EMBL" id="FORF01000013">
    <property type="protein sequence ID" value="SFJ24300.1"/>
    <property type="molecule type" value="Genomic_DNA"/>
</dbReference>
<dbReference type="InterPro" id="IPR035965">
    <property type="entry name" value="PAS-like_dom_sf"/>
</dbReference>
<dbReference type="SUPFAM" id="SSF46894">
    <property type="entry name" value="C-terminal effector domain of the bipartite response regulators"/>
    <property type="match status" value="1"/>
</dbReference>
<dbReference type="Pfam" id="PF13426">
    <property type="entry name" value="PAS_9"/>
    <property type="match status" value="1"/>
</dbReference>
<evidence type="ECO:0000259" key="4">
    <source>
        <dbReference type="PROSITE" id="PS50043"/>
    </source>
</evidence>
<dbReference type="PANTHER" id="PTHR44688:SF16">
    <property type="entry name" value="DNA-BINDING TRANSCRIPTIONAL ACTIVATOR DEVR_DOSR"/>
    <property type="match status" value="1"/>
</dbReference>
<dbReference type="InterPro" id="IPR000014">
    <property type="entry name" value="PAS"/>
</dbReference>
<dbReference type="InterPro" id="IPR036388">
    <property type="entry name" value="WH-like_DNA-bd_sf"/>
</dbReference>
<dbReference type="CDD" id="cd06170">
    <property type="entry name" value="LuxR_C_like"/>
    <property type="match status" value="1"/>
</dbReference>
<evidence type="ECO:0000256" key="1">
    <source>
        <dbReference type="ARBA" id="ARBA00023015"/>
    </source>
</evidence>
<evidence type="ECO:0000313" key="8">
    <source>
        <dbReference type="Proteomes" id="UP000242763"/>
    </source>
</evidence>
<accession>A0A1I3PSD9</accession>
<protein>
    <submittedName>
        <fullName evidence="7">PAS domain S-box-containing protein</fullName>
    </submittedName>
</protein>
<evidence type="ECO:0000259" key="6">
    <source>
        <dbReference type="PROSITE" id="PS50113"/>
    </source>
</evidence>
<organism evidence="7 8">
    <name type="scientific">Aquamicrobium aerolatum DSM 21857</name>
    <dbReference type="NCBI Taxonomy" id="1121003"/>
    <lineage>
        <taxon>Bacteria</taxon>
        <taxon>Pseudomonadati</taxon>
        <taxon>Pseudomonadota</taxon>
        <taxon>Alphaproteobacteria</taxon>
        <taxon>Hyphomicrobiales</taxon>
        <taxon>Phyllobacteriaceae</taxon>
        <taxon>Aerobium</taxon>
    </lineage>
</organism>
<dbReference type="PRINTS" id="PR00038">
    <property type="entry name" value="HTHLUXR"/>
</dbReference>
<dbReference type="Pfam" id="PF00196">
    <property type="entry name" value="GerE"/>
    <property type="match status" value="1"/>
</dbReference>
<dbReference type="STRING" id="1121003.SAMN03080618_02420"/>
<dbReference type="GO" id="GO:0006355">
    <property type="term" value="P:regulation of DNA-templated transcription"/>
    <property type="evidence" value="ECO:0007669"/>
    <property type="project" value="InterPro"/>
</dbReference>
<dbReference type="InterPro" id="IPR000700">
    <property type="entry name" value="PAS-assoc_C"/>
</dbReference>
<dbReference type="PROSITE" id="PS50043">
    <property type="entry name" value="HTH_LUXR_2"/>
    <property type="match status" value="1"/>
</dbReference>
<name>A0A1I3PSD9_9HYPH</name>
<gene>
    <name evidence="7" type="ORF">SAMN03080618_02420</name>
</gene>
<evidence type="ECO:0000256" key="2">
    <source>
        <dbReference type="ARBA" id="ARBA00023125"/>
    </source>
</evidence>
<dbReference type="Proteomes" id="UP000242763">
    <property type="component" value="Unassembled WGS sequence"/>
</dbReference>
<keyword evidence="3" id="KW-0804">Transcription</keyword>
<evidence type="ECO:0000259" key="5">
    <source>
        <dbReference type="PROSITE" id="PS50112"/>
    </source>
</evidence>
<dbReference type="InterPro" id="IPR000792">
    <property type="entry name" value="Tscrpt_reg_LuxR_C"/>
</dbReference>